<dbReference type="PANTHER" id="PTHR28570:SF3">
    <property type="entry name" value="ASPARTYL AMINOPEPTIDASE"/>
    <property type="match status" value="1"/>
</dbReference>
<dbReference type="InterPro" id="IPR001948">
    <property type="entry name" value="Peptidase_M18"/>
</dbReference>
<dbReference type="OrthoDB" id="9880441at2759"/>
<proteinExistence type="inferred from homology"/>
<evidence type="ECO:0000256" key="2">
    <source>
        <dbReference type="ARBA" id="ARBA00001947"/>
    </source>
</evidence>
<keyword evidence="8 11" id="KW-0378">Hydrolase</keyword>
<dbReference type="FunCoup" id="L7JYA6">
    <property type="interactions" value="107"/>
</dbReference>
<keyword evidence="6 11" id="KW-0645">Protease</keyword>
<evidence type="ECO:0000256" key="4">
    <source>
        <dbReference type="ARBA" id="ARBA00011965"/>
    </source>
</evidence>
<evidence type="ECO:0000256" key="6">
    <source>
        <dbReference type="ARBA" id="ARBA00022670"/>
    </source>
</evidence>
<keyword evidence="13" id="KW-1185">Reference proteome</keyword>
<protein>
    <recommendedName>
        <fullName evidence="4">aspartyl aminopeptidase</fullName>
        <ecNumber evidence="4">3.4.11.21</ecNumber>
    </recommendedName>
</protein>
<comment type="cofactor">
    <cofactor evidence="2">
        <name>Zn(2+)</name>
        <dbReference type="ChEBI" id="CHEBI:29105"/>
    </cofactor>
</comment>
<dbReference type="EMBL" id="JH993935">
    <property type="protein sequence ID" value="ELQ75707.1"/>
    <property type="molecule type" value="Genomic_DNA"/>
</dbReference>
<evidence type="ECO:0000256" key="9">
    <source>
        <dbReference type="ARBA" id="ARBA00022833"/>
    </source>
</evidence>
<keyword evidence="7 11" id="KW-0479">Metal-binding</keyword>
<dbReference type="InterPro" id="IPR023358">
    <property type="entry name" value="Peptidase_M18_dom2"/>
</dbReference>
<dbReference type="GO" id="GO:0008270">
    <property type="term" value="F:zinc ion binding"/>
    <property type="evidence" value="ECO:0007669"/>
    <property type="project" value="InterPro"/>
</dbReference>
<dbReference type="Proteomes" id="UP000011185">
    <property type="component" value="Unassembled WGS sequence"/>
</dbReference>
<evidence type="ECO:0000313" key="12">
    <source>
        <dbReference type="EMBL" id="ELQ75707.1"/>
    </source>
</evidence>
<accession>L7JYA6</accession>
<comment type="similarity">
    <text evidence="3 11">Belongs to the peptidase M18 family.</text>
</comment>
<reference evidence="12 13" key="1">
    <citation type="journal article" date="2012" name="PLoS Pathog.">
        <title>The genome of the obligate intracellular parasite Trachipleistophora hominis: new insights into microsporidian genome dynamics and reductive evolution.</title>
        <authorList>
            <person name="Heinz E."/>
            <person name="Williams T.A."/>
            <person name="Nakjang S."/>
            <person name="Noel C.J."/>
            <person name="Swan D.C."/>
            <person name="Goldberg A.V."/>
            <person name="Harris S.R."/>
            <person name="Weinmaier T."/>
            <person name="Markert S."/>
            <person name="Becher D."/>
            <person name="Bernhardt J."/>
            <person name="Dagan T."/>
            <person name="Hacker C."/>
            <person name="Lucocq J.M."/>
            <person name="Schweder T."/>
            <person name="Rattei T."/>
            <person name="Hall N."/>
            <person name="Hirt R.P."/>
            <person name="Embley T.M."/>
        </authorList>
    </citation>
    <scope>NUCLEOTIDE SEQUENCE [LARGE SCALE GENOMIC DNA]</scope>
</reference>
<keyword evidence="9 11" id="KW-0862">Zinc</keyword>
<dbReference type="VEuPathDB" id="MicrosporidiaDB:THOM_1379"/>
<dbReference type="Gene3D" id="2.30.250.10">
    <property type="entry name" value="Aminopeptidase i, Domain 2"/>
    <property type="match status" value="1"/>
</dbReference>
<dbReference type="EC" id="3.4.11.21" evidence="4"/>
<dbReference type="InParanoid" id="L7JYA6"/>
<dbReference type="Gene3D" id="3.40.630.10">
    <property type="entry name" value="Zn peptidases"/>
    <property type="match status" value="1"/>
</dbReference>
<keyword evidence="10 11" id="KW-0482">Metalloprotease</keyword>
<evidence type="ECO:0000256" key="11">
    <source>
        <dbReference type="RuleBase" id="RU004386"/>
    </source>
</evidence>
<dbReference type="SUPFAM" id="SSF101821">
    <property type="entry name" value="Aminopeptidase/glucanase lid domain"/>
    <property type="match status" value="1"/>
</dbReference>
<dbReference type="GO" id="GO:0004177">
    <property type="term" value="F:aminopeptidase activity"/>
    <property type="evidence" value="ECO:0007669"/>
    <property type="project" value="UniProtKB-KW"/>
</dbReference>
<dbReference type="GO" id="GO:0008237">
    <property type="term" value="F:metallopeptidase activity"/>
    <property type="evidence" value="ECO:0007669"/>
    <property type="project" value="UniProtKB-KW"/>
</dbReference>
<evidence type="ECO:0000256" key="1">
    <source>
        <dbReference type="ARBA" id="ARBA00001335"/>
    </source>
</evidence>
<sequence>MSLIDDYLSFLNRCLTPYHVISESIKILKDHGYKKISINDLNTITPGKYYIIAFTTVIIPIIVPNNPAGVRMVATHNDSPVLKLKPNFSDTVENMSVVRLCTYGGGLWHTWFDRSLSVGGLVVLRDGRQVIVDRLFDVVVPSLPPHLNNSKVYNNGFLYDKERVLNGLVMVGTKLEDRVFRGRCGTEMDDKREFNEDARDKSHDSGVAECVINDKSHNSGIAECVISDDETTCQDGTEENAVYFKLEDVVSHNLSLYDLARAELLNEQLIMSARQDNLLSTFLGLKALNAEGQCIKVLAVFDFEETGSMQVNGARCTFLKDVYNRLQNKDPHNSMIISLDVTHAYNFNYDECYEKKHRVKFGGGVVVKHGPAYATDVHSSAFVKRLAEFKCQDYSLRNDIRGGGTIGTMLSTLLGVRCVDLGTPVMAMHSIREATTCKDVMDTFKLLYDFYKA</sequence>
<evidence type="ECO:0000256" key="10">
    <source>
        <dbReference type="ARBA" id="ARBA00023049"/>
    </source>
</evidence>
<dbReference type="GO" id="GO:0005737">
    <property type="term" value="C:cytoplasm"/>
    <property type="evidence" value="ECO:0007669"/>
    <property type="project" value="UniProtKB-ARBA"/>
</dbReference>
<evidence type="ECO:0000256" key="5">
    <source>
        <dbReference type="ARBA" id="ARBA00022438"/>
    </source>
</evidence>
<dbReference type="AlphaFoldDB" id="L7JYA6"/>
<dbReference type="SUPFAM" id="SSF53187">
    <property type="entry name" value="Zn-dependent exopeptidases"/>
    <property type="match status" value="1"/>
</dbReference>
<dbReference type="OMA" id="GPILKVN"/>
<dbReference type="HOGENOM" id="CLU_019532_2_0_1"/>
<keyword evidence="5 11" id="KW-0031">Aminopeptidase</keyword>
<name>L7JYA6_TRAHO</name>
<evidence type="ECO:0000313" key="13">
    <source>
        <dbReference type="Proteomes" id="UP000011185"/>
    </source>
</evidence>
<organism evidence="12 13">
    <name type="scientific">Trachipleistophora hominis</name>
    <name type="common">Microsporidian parasite</name>
    <dbReference type="NCBI Taxonomy" id="72359"/>
    <lineage>
        <taxon>Eukaryota</taxon>
        <taxon>Fungi</taxon>
        <taxon>Fungi incertae sedis</taxon>
        <taxon>Microsporidia</taxon>
        <taxon>Pleistophoridae</taxon>
        <taxon>Trachipleistophora</taxon>
    </lineage>
</organism>
<evidence type="ECO:0000256" key="3">
    <source>
        <dbReference type="ARBA" id="ARBA00008290"/>
    </source>
</evidence>
<comment type="catalytic activity">
    <reaction evidence="1">
        <text>Release of an N-terminal aspartate or glutamate from a peptide, with a preference for aspartate.</text>
        <dbReference type="EC" id="3.4.11.21"/>
    </reaction>
</comment>
<dbReference type="Pfam" id="PF02127">
    <property type="entry name" value="Peptidase_M18"/>
    <property type="match status" value="1"/>
</dbReference>
<gene>
    <name evidence="12" type="ORF">THOM_1379</name>
</gene>
<evidence type="ECO:0000256" key="7">
    <source>
        <dbReference type="ARBA" id="ARBA00022723"/>
    </source>
</evidence>
<dbReference type="PRINTS" id="PR00932">
    <property type="entry name" value="AMINO1PTASE"/>
</dbReference>
<evidence type="ECO:0000256" key="8">
    <source>
        <dbReference type="ARBA" id="ARBA00022801"/>
    </source>
</evidence>
<dbReference type="PANTHER" id="PTHR28570">
    <property type="entry name" value="ASPARTYL AMINOPEPTIDASE"/>
    <property type="match status" value="1"/>
</dbReference>
<dbReference type="STRING" id="72359.L7JYA6"/>
<dbReference type="GO" id="GO:0006508">
    <property type="term" value="P:proteolysis"/>
    <property type="evidence" value="ECO:0007669"/>
    <property type="project" value="UniProtKB-KW"/>
</dbReference>